<dbReference type="EMBL" id="JAASQJ010000002">
    <property type="protein sequence ID" value="NIJ53490.1"/>
    <property type="molecule type" value="Genomic_DNA"/>
</dbReference>
<reference evidence="1 2" key="1">
    <citation type="submission" date="2020-03" db="EMBL/GenBank/DDBJ databases">
        <title>Genomic Encyclopedia of Type Strains, Phase IV (KMG-IV): sequencing the most valuable type-strain genomes for metagenomic binning, comparative biology and taxonomic classification.</title>
        <authorList>
            <person name="Goeker M."/>
        </authorList>
    </citation>
    <scope>NUCLEOTIDE SEQUENCE [LARGE SCALE GENOMIC DNA]</scope>
    <source>
        <strain evidence="1 2">DSM 102865</strain>
    </source>
</reference>
<gene>
    <name evidence="1" type="ORF">FHS68_002660</name>
</gene>
<proteinExistence type="predicted"/>
<sequence length="54" mass="5953">MTRIGSQSINYAKKIIIPSGGEWTLIVPENPIIIFGVIKILIKTAQCQIAKKNT</sequence>
<comment type="caution">
    <text evidence="1">The sequence shown here is derived from an EMBL/GenBank/DDBJ whole genome shotgun (WGS) entry which is preliminary data.</text>
</comment>
<evidence type="ECO:0000313" key="2">
    <source>
        <dbReference type="Proteomes" id="UP001179181"/>
    </source>
</evidence>
<name>A0ABX0UPA0_9BACT</name>
<organism evidence="1 2">
    <name type="scientific">Dyadobacter arcticus</name>
    <dbReference type="NCBI Taxonomy" id="1078754"/>
    <lineage>
        <taxon>Bacteria</taxon>
        <taxon>Pseudomonadati</taxon>
        <taxon>Bacteroidota</taxon>
        <taxon>Cytophagia</taxon>
        <taxon>Cytophagales</taxon>
        <taxon>Spirosomataceae</taxon>
        <taxon>Dyadobacter</taxon>
    </lineage>
</organism>
<accession>A0ABX0UPA0</accession>
<evidence type="ECO:0000313" key="1">
    <source>
        <dbReference type="EMBL" id="NIJ53490.1"/>
    </source>
</evidence>
<keyword evidence="2" id="KW-1185">Reference proteome</keyword>
<dbReference type="Proteomes" id="UP001179181">
    <property type="component" value="Unassembled WGS sequence"/>
</dbReference>
<protein>
    <submittedName>
        <fullName evidence="1">Uncharacterized protein</fullName>
    </submittedName>
</protein>